<accession>A0A316U983</accession>
<dbReference type="InterPro" id="IPR036163">
    <property type="entry name" value="HMA_dom_sf"/>
</dbReference>
<dbReference type="Gene3D" id="3.30.70.100">
    <property type="match status" value="1"/>
</dbReference>
<dbReference type="GO" id="GO:0046872">
    <property type="term" value="F:metal ion binding"/>
    <property type="evidence" value="ECO:0007669"/>
    <property type="project" value="UniProtKB-KW"/>
</dbReference>
<evidence type="ECO:0000256" key="2">
    <source>
        <dbReference type="ARBA" id="ARBA00022723"/>
    </source>
</evidence>
<keyword evidence="2" id="KW-0479">Metal-binding</keyword>
<dbReference type="OrthoDB" id="689350at2759"/>
<dbReference type="GO" id="GO:0005829">
    <property type="term" value="C:cytosol"/>
    <property type="evidence" value="ECO:0007669"/>
    <property type="project" value="TreeGrafter"/>
</dbReference>
<dbReference type="EMBL" id="KZ819324">
    <property type="protein sequence ID" value="PWN21827.1"/>
    <property type="molecule type" value="Genomic_DNA"/>
</dbReference>
<name>A0A316U983_9BASI</name>
<reference evidence="9 10" key="1">
    <citation type="journal article" date="2018" name="Mol. Biol. Evol.">
        <title>Broad Genomic Sampling Reveals a Smut Pathogenic Ancestry of the Fungal Clade Ustilaginomycotina.</title>
        <authorList>
            <person name="Kijpornyongpan T."/>
            <person name="Mondo S.J."/>
            <person name="Barry K."/>
            <person name="Sandor L."/>
            <person name="Lee J."/>
            <person name="Lipzen A."/>
            <person name="Pangilinan J."/>
            <person name="LaButti K."/>
            <person name="Hainaut M."/>
            <person name="Henrissat B."/>
            <person name="Grigoriev I.V."/>
            <person name="Spatafora J.W."/>
            <person name="Aime M.C."/>
        </authorList>
    </citation>
    <scope>NUCLEOTIDE SEQUENCE [LARGE SCALE GENOMIC DNA]</scope>
    <source>
        <strain evidence="9 10">MCA 4718</strain>
    </source>
</reference>
<gene>
    <name evidence="9" type="ORF">BCV69DRAFT_257839</name>
</gene>
<keyword evidence="1" id="KW-0813">Transport</keyword>
<dbReference type="InterPro" id="IPR051881">
    <property type="entry name" value="Copper_transport_ATOX1-like"/>
</dbReference>
<evidence type="ECO:0000256" key="7">
    <source>
        <dbReference type="ARBA" id="ARBA00038171"/>
    </source>
</evidence>
<dbReference type="CDD" id="cd00371">
    <property type="entry name" value="HMA"/>
    <property type="match status" value="1"/>
</dbReference>
<dbReference type="GO" id="GO:0006825">
    <property type="term" value="P:copper ion transport"/>
    <property type="evidence" value="ECO:0007669"/>
    <property type="project" value="UniProtKB-KW"/>
</dbReference>
<keyword evidence="4" id="KW-0186">Copper</keyword>
<dbReference type="Proteomes" id="UP000245942">
    <property type="component" value="Unassembled WGS sequence"/>
</dbReference>
<dbReference type="SUPFAM" id="SSF55008">
    <property type="entry name" value="HMA, heavy metal-associated domain"/>
    <property type="match status" value="1"/>
</dbReference>
<evidence type="ECO:0000256" key="4">
    <source>
        <dbReference type="ARBA" id="ARBA00023008"/>
    </source>
</evidence>
<evidence type="ECO:0000256" key="5">
    <source>
        <dbReference type="ARBA" id="ARBA00023065"/>
    </source>
</evidence>
<dbReference type="PROSITE" id="PS50846">
    <property type="entry name" value="HMA_2"/>
    <property type="match status" value="1"/>
</dbReference>
<dbReference type="PANTHER" id="PTHR46365:SF1">
    <property type="entry name" value="COPPER TRANSPORT PROTEIN ATOX1"/>
    <property type="match status" value="1"/>
</dbReference>
<keyword evidence="6" id="KW-0143">Chaperone</keyword>
<keyword evidence="5" id="KW-0406">Ion transport</keyword>
<evidence type="ECO:0000256" key="6">
    <source>
        <dbReference type="ARBA" id="ARBA00023186"/>
    </source>
</evidence>
<feature type="domain" description="HMA" evidence="8">
    <location>
        <begin position="10"/>
        <end position="82"/>
    </location>
</feature>
<dbReference type="GO" id="GO:0016531">
    <property type="term" value="F:copper chaperone activity"/>
    <property type="evidence" value="ECO:0007669"/>
    <property type="project" value="TreeGrafter"/>
</dbReference>
<dbReference type="Pfam" id="PF00403">
    <property type="entry name" value="HMA"/>
    <property type="match status" value="1"/>
</dbReference>
<evidence type="ECO:0000256" key="1">
    <source>
        <dbReference type="ARBA" id="ARBA00022448"/>
    </source>
</evidence>
<evidence type="ECO:0000313" key="9">
    <source>
        <dbReference type="EMBL" id="PWN21827.1"/>
    </source>
</evidence>
<proteinExistence type="inferred from homology"/>
<dbReference type="InterPro" id="IPR006121">
    <property type="entry name" value="HMA_dom"/>
</dbReference>
<dbReference type="RefSeq" id="XP_025348987.1">
    <property type="nucleotide sequence ID" value="XM_025490636.1"/>
</dbReference>
<evidence type="ECO:0000256" key="3">
    <source>
        <dbReference type="ARBA" id="ARBA00022796"/>
    </source>
</evidence>
<evidence type="ECO:0000313" key="10">
    <source>
        <dbReference type="Proteomes" id="UP000245942"/>
    </source>
</evidence>
<dbReference type="STRING" id="1684307.A0A316U983"/>
<dbReference type="GeneID" id="37012370"/>
<comment type="similarity">
    <text evidence="7">Belongs to the ATX1 family.</text>
</comment>
<evidence type="ECO:0000259" key="8">
    <source>
        <dbReference type="PROSITE" id="PS50846"/>
    </source>
</evidence>
<keyword evidence="3" id="KW-0187">Copper transport</keyword>
<keyword evidence="10" id="KW-1185">Reference proteome</keyword>
<protein>
    <recommendedName>
        <fullName evidence="8">HMA domain-containing protein</fullName>
    </recommendedName>
</protein>
<organism evidence="9 10">
    <name type="scientific">Pseudomicrostroma glucosiphilum</name>
    <dbReference type="NCBI Taxonomy" id="1684307"/>
    <lineage>
        <taxon>Eukaryota</taxon>
        <taxon>Fungi</taxon>
        <taxon>Dikarya</taxon>
        <taxon>Basidiomycota</taxon>
        <taxon>Ustilaginomycotina</taxon>
        <taxon>Exobasidiomycetes</taxon>
        <taxon>Microstromatales</taxon>
        <taxon>Microstromatales incertae sedis</taxon>
        <taxon>Pseudomicrostroma</taxon>
    </lineage>
</organism>
<sequence length="87" mass="9337">MASTTTTPPTTTYHFRVRMTCSGCSSAITRVLTKTSGLQSFKVDLDSQTVDVIPLAGGKVEEGGAGFEEVKEKIRKTGKEILEAEIV</sequence>
<dbReference type="PANTHER" id="PTHR46365">
    <property type="entry name" value="COPPER TRANSPORT PROTEIN ATOX1"/>
    <property type="match status" value="1"/>
</dbReference>
<dbReference type="AlphaFoldDB" id="A0A316U983"/>